<dbReference type="GO" id="GO:0043295">
    <property type="term" value="F:glutathione binding"/>
    <property type="evidence" value="ECO:0007669"/>
    <property type="project" value="TreeGrafter"/>
</dbReference>
<feature type="binding site" evidence="10">
    <location>
        <position position="520"/>
    </location>
    <ligand>
        <name>ATP</name>
        <dbReference type="ChEBI" id="CHEBI:30616"/>
    </ligand>
</feature>
<feature type="binding site" evidence="12">
    <location>
        <begin position="327"/>
        <end position="330"/>
    </location>
    <ligand>
        <name>substrate</name>
    </ligand>
</feature>
<keyword evidence="4" id="KW-0436">Ligase</keyword>
<dbReference type="Gene3D" id="3.30.470.20">
    <property type="entry name" value="ATP-grasp fold, B domain"/>
    <property type="match status" value="1"/>
</dbReference>
<evidence type="ECO:0000313" key="15">
    <source>
        <dbReference type="Proteomes" id="UP000722791"/>
    </source>
</evidence>
<dbReference type="NCBIfam" id="TIGR01986">
    <property type="entry name" value="glut_syn_euk"/>
    <property type="match status" value="1"/>
</dbReference>
<dbReference type="Gene3D" id="1.10.1080.10">
    <property type="entry name" value="Glutathione Synthetase, Chain A, domain 3"/>
    <property type="match status" value="1"/>
</dbReference>
<dbReference type="InterPro" id="IPR005615">
    <property type="entry name" value="Glutathione_synthase"/>
</dbReference>
<feature type="binding site" evidence="10">
    <location>
        <position position="512"/>
    </location>
    <ligand>
        <name>substrate</name>
    </ligand>
</feature>
<feature type="binding site" evidence="10">
    <location>
        <position position="440"/>
    </location>
    <ligand>
        <name>ATP</name>
        <dbReference type="ChEBI" id="CHEBI:30616"/>
    </ligand>
</feature>
<feature type="binding site" evidence="10">
    <location>
        <begin position="429"/>
        <end position="438"/>
    </location>
    <ligand>
        <name>ATP</name>
        <dbReference type="ChEBI" id="CHEBI:30616"/>
    </ligand>
</feature>
<dbReference type="Gene3D" id="3.30.1490.50">
    <property type="match status" value="1"/>
</dbReference>
<dbReference type="InterPro" id="IPR014709">
    <property type="entry name" value="Glutathione_synthase_C_euk"/>
</dbReference>
<evidence type="ECO:0000256" key="3">
    <source>
        <dbReference type="ARBA" id="ARBA00012214"/>
    </source>
</evidence>
<feature type="binding site" evidence="11">
    <location>
        <position position="199"/>
    </location>
    <ligand>
        <name>Mg(2+)</name>
        <dbReference type="ChEBI" id="CHEBI:18420"/>
    </ligand>
</feature>
<reference evidence="14" key="1">
    <citation type="journal article" date="2021" name="Proc. Natl. Acad. Sci. U.S.A.">
        <title>Three genomes in the algal genus Volvox reveal the fate of a haploid sex-determining region after a transition to homothallism.</title>
        <authorList>
            <person name="Yamamoto K."/>
            <person name="Hamaji T."/>
            <person name="Kawai-Toyooka H."/>
            <person name="Matsuzaki R."/>
            <person name="Takahashi F."/>
            <person name="Nishimura Y."/>
            <person name="Kawachi M."/>
            <person name="Noguchi H."/>
            <person name="Minakuchi Y."/>
            <person name="Umen J.G."/>
            <person name="Toyoda A."/>
            <person name="Nozaki H."/>
        </authorList>
    </citation>
    <scope>NUCLEOTIDE SEQUENCE</scope>
    <source>
        <strain evidence="14">NIES-3785</strain>
    </source>
</reference>
<keyword evidence="7 10" id="KW-0547">Nucleotide-binding</keyword>
<feature type="binding site" evidence="10">
    <location>
        <position position="276"/>
    </location>
    <ligand>
        <name>substrate</name>
    </ligand>
</feature>
<evidence type="ECO:0000256" key="2">
    <source>
        <dbReference type="ARBA" id="ARBA00010385"/>
    </source>
</evidence>
<evidence type="ECO:0000313" key="14">
    <source>
        <dbReference type="EMBL" id="GIM14704.1"/>
    </source>
</evidence>
<dbReference type="Gene3D" id="3.30.1490.80">
    <property type="match status" value="1"/>
</dbReference>
<evidence type="ECO:0000256" key="6">
    <source>
        <dbReference type="ARBA" id="ARBA00022723"/>
    </source>
</evidence>
<dbReference type="InterPro" id="IPR014049">
    <property type="entry name" value="Glutathione_synthase_N_euk"/>
</dbReference>
<evidence type="ECO:0000256" key="9">
    <source>
        <dbReference type="ARBA" id="ARBA00022842"/>
    </source>
</evidence>
<keyword evidence="6 11" id="KW-0479">Metal-binding</keyword>
<dbReference type="GO" id="GO:0046872">
    <property type="term" value="F:metal ion binding"/>
    <property type="evidence" value="ECO:0007669"/>
    <property type="project" value="UniProtKB-KW"/>
</dbReference>
<comment type="cofactor">
    <cofactor evidence="11">
        <name>Mg(2+)</name>
        <dbReference type="ChEBI" id="CHEBI:18420"/>
    </cofactor>
    <text evidence="11">Binds 1 Mg(2+) ion per subunit.</text>
</comment>
<keyword evidence="8 10" id="KW-0067">ATP-binding</keyword>
<evidence type="ECO:0000256" key="8">
    <source>
        <dbReference type="ARBA" id="ARBA00022840"/>
    </source>
</evidence>
<dbReference type="Pfam" id="PF03917">
    <property type="entry name" value="GSH_synth_ATP"/>
    <property type="match status" value="1"/>
</dbReference>
<evidence type="ECO:0000256" key="7">
    <source>
        <dbReference type="ARBA" id="ARBA00022741"/>
    </source>
</evidence>
<protein>
    <recommendedName>
        <fullName evidence="3">glutathione synthase</fullName>
        <ecNumber evidence="3">6.3.2.3</ecNumber>
    </recommendedName>
</protein>
<feature type="domain" description="Glutathione synthase substrate-binding" evidence="13">
    <location>
        <begin position="261"/>
        <end position="363"/>
    </location>
</feature>
<feature type="binding site" evidence="12">
    <location>
        <begin position="203"/>
        <end position="206"/>
    </location>
    <ligand>
        <name>substrate</name>
    </ligand>
</feature>
<dbReference type="Gene3D" id="3.40.50.1760">
    <property type="entry name" value="Glutathione synthase, substrate-binding domain superfamily, eukaryotic"/>
    <property type="match status" value="1"/>
</dbReference>
<organism evidence="14 15">
    <name type="scientific">Volvox reticuliferus</name>
    <dbReference type="NCBI Taxonomy" id="1737510"/>
    <lineage>
        <taxon>Eukaryota</taxon>
        <taxon>Viridiplantae</taxon>
        <taxon>Chlorophyta</taxon>
        <taxon>core chlorophytes</taxon>
        <taxon>Chlorophyceae</taxon>
        <taxon>CS clade</taxon>
        <taxon>Chlamydomonadales</taxon>
        <taxon>Volvocaceae</taxon>
        <taxon>Volvox</taxon>
    </lineage>
</organism>
<proteinExistence type="inferred from homology"/>
<dbReference type="Pfam" id="PF03199">
    <property type="entry name" value="GSH_synthase"/>
    <property type="match status" value="1"/>
</dbReference>
<feature type="binding site" evidence="11">
    <location>
        <position position="201"/>
    </location>
    <ligand>
        <name>Mg(2+)</name>
        <dbReference type="ChEBI" id="CHEBI:18420"/>
    </ligand>
</feature>
<sequence>PIICTCRKLAHMQRHVVVGRTAQLRTEKIPKFSTGLLGQGLITYRNKRYLLWQQAAHRMEIDGKSAGSLVEDAVVWANQHGLVVALKDPKFVNPDFAVIHAPLSLMPVPYPRGRFELAQQVMPLLNRLVDAVADDEGYLESTLGPAALYDTFTGRLLKTLQTTRSARSALRAAGKEVVLGIHRSDYMLDEPSGKFLQVELNTIASSFGCLSALMTQLHLYMASRLPALEPSRLPANPTLEHIPDAIAAAANSVGYREEGGVVVMVVQPGERNAYDQQWIQLGLWERHRLRTVRMTLGDIAATATLDKAQGGTVTLKTGEPVCVFYFRAGYTPADYPSEAEWAARELIEQSNAAKCPTVAYQLAGTKKIQQDLARPGILERFISDGRDAGLLREFFAGLWSLDPKDVATDPGVAAAVVDAIARPEAYVLKPQREGGGNNLYGEELREMLKVGGEQLSAYILMQRILPPANRSVLVRNGQWSESETLNELGIYGTFVRHGKNVLLNEQSGHLVRTKTSSSNEGGVAAGFAVLDSPYLVD</sequence>
<name>A0A8J4GVG4_9CHLO</name>
<dbReference type="PANTHER" id="PTHR11130">
    <property type="entry name" value="GLUTATHIONE SYNTHETASE"/>
    <property type="match status" value="1"/>
</dbReference>
<dbReference type="InterPro" id="IPR037013">
    <property type="entry name" value="GSH-S_sub-bd_sf"/>
</dbReference>
<feature type="binding site" evidence="12">
    <location>
        <begin position="523"/>
        <end position="524"/>
    </location>
    <ligand>
        <name>substrate</name>
    </ligand>
</feature>
<feature type="binding site" evidence="10">
    <location>
        <begin position="461"/>
        <end position="464"/>
    </location>
    <ligand>
        <name>ATP</name>
        <dbReference type="ChEBI" id="CHEBI:30616"/>
    </ligand>
</feature>
<comment type="caution">
    <text evidence="14">The sequence shown here is derived from an EMBL/GenBank/DDBJ whole genome shotgun (WGS) entry which is preliminary data.</text>
</comment>
<feature type="binding site" evidence="10">
    <location>
        <position position="487"/>
    </location>
    <ligand>
        <name>ATP</name>
        <dbReference type="ChEBI" id="CHEBI:30616"/>
    </ligand>
</feature>
<dbReference type="Proteomes" id="UP000722791">
    <property type="component" value="Unassembled WGS sequence"/>
</dbReference>
<dbReference type="PANTHER" id="PTHR11130:SF0">
    <property type="entry name" value="GLUTATHIONE SYNTHETASE"/>
    <property type="match status" value="1"/>
</dbReference>
<feature type="non-terminal residue" evidence="14">
    <location>
        <position position="537"/>
    </location>
</feature>
<evidence type="ECO:0000256" key="12">
    <source>
        <dbReference type="PIRSR" id="PIRSR001558-3"/>
    </source>
</evidence>
<keyword evidence="9 11" id="KW-0460">Magnesium</keyword>
<dbReference type="InterPro" id="IPR016185">
    <property type="entry name" value="PreATP-grasp_dom_sf"/>
</dbReference>
<comment type="pathway">
    <text evidence="1">Sulfur metabolism; glutathione biosynthesis; glutathione from L-cysteine and L-glutamate: step 2/2.</text>
</comment>
<accession>A0A8J4GVG4</accession>
<evidence type="ECO:0000256" key="1">
    <source>
        <dbReference type="ARBA" id="ARBA00004965"/>
    </source>
</evidence>
<dbReference type="AlphaFoldDB" id="A0A8J4GVG4"/>
<dbReference type="SUPFAM" id="SSF56059">
    <property type="entry name" value="Glutathione synthetase ATP-binding domain-like"/>
    <property type="match status" value="1"/>
</dbReference>
<dbReference type="GO" id="GO:0005524">
    <property type="term" value="F:ATP binding"/>
    <property type="evidence" value="ECO:0007669"/>
    <property type="project" value="UniProtKB-KW"/>
</dbReference>
<dbReference type="InterPro" id="IPR004887">
    <property type="entry name" value="GSH_synth_subst-bd"/>
</dbReference>
<evidence type="ECO:0000256" key="4">
    <source>
        <dbReference type="ARBA" id="ARBA00022598"/>
    </source>
</evidence>
<dbReference type="UniPathway" id="UPA00142">
    <property type="reaction ID" value="UER00210"/>
</dbReference>
<feature type="binding site" evidence="11">
    <location>
        <position position="433"/>
    </location>
    <ligand>
        <name>Mg(2+)</name>
        <dbReference type="ChEBI" id="CHEBI:18420"/>
    </ligand>
</feature>
<dbReference type="GO" id="GO:0005829">
    <property type="term" value="C:cytosol"/>
    <property type="evidence" value="ECO:0007669"/>
    <property type="project" value="TreeGrafter"/>
</dbReference>
<feature type="binding site" evidence="10">
    <location>
        <position position="514"/>
    </location>
    <ligand>
        <name>ATP</name>
        <dbReference type="ChEBI" id="CHEBI:30616"/>
    </ligand>
</feature>
<dbReference type="InterPro" id="IPR014042">
    <property type="entry name" value="Glutathione_synthase_a-hlx"/>
</dbReference>
<feature type="binding site" evidence="10">
    <location>
        <position position="183"/>
    </location>
    <ligand>
        <name>substrate</name>
    </ligand>
</feature>
<feature type="binding site" evidence="12">
    <location>
        <begin position="270"/>
        <end position="272"/>
    </location>
    <ligand>
        <name>substrate</name>
    </ligand>
</feature>
<evidence type="ECO:0000259" key="13">
    <source>
        <dbReference type="Pfam" id="PF03199"/>
    </source>
</evidence>
<dbReference type="GO" id="GO:0004363">
    <property type="term" value="F:glutathione synthase activity"/>
    <property type="evidence" value="ECO:0007669"/>
    <property type="project" value="UniProtKB-EC"/>
</dbReference>
<dbReference type="SUPFAM" id="SSF52440">
    <property type="entry name" value="PreATP-grasp domain"/>
    <property type="match status" value="1"/>
</dbReference>
<keyword evidence="5" id="KW-0317">Glutathione biosynthesis</keyword>
<feature type="binding site" evidence="10">
    <location>
        <position position="366"/>
    </location>
    <ligand>
        <name>ATP</name>
        <dbReference type="ChEBI" id="CHEBI:30616"/>
    </ligand>
</feature>
<evidence type="ECO:0000256" key="10">
    <source>
        <dbReference type="PIRSR" id="PIRSR001558-1"/>
    </source>
</evidence>
<dbReference type="EC" id="6.3.2.3" evidence="3"/>
<evidence type="ECO:0000256" key="5">
    <source>
        <dbReference type="ARBA" id="ARBA00022684"/>
    </source>
</evidence>
<gene>
    <name evidence="14" type="ORF">Vretimale_17647</name>
</gene>
<dbReference type="EMBL" id="BNCQ01000058">
    <property type="protein sequence ID" value="GIM14704.1"/>
    <property type="molecule type" value="Genomic_DNA"/>
</dbReference>
<evidence type="ECO:0000256" key="11">
    <source>
        <dbReference type="PIRSR" id="PIRSR001558-2"/>
    </source>
</evidence>
<comment type="similarity">
    <text evidence="2">Belongs to the eukaryotic GSH synthase family.</text>
</comment>
<dbReference type="PIRSF" id="PIRSF001558">
    <property type="entry name" value="GSHase"/>
    <property type="match status" value="1"/>
</dbReference>
<feature type="binding site" evidence="10">
    <location>
        <position position="199"/>
    </location>
    <ligand>
        <name>ATP</name>
        <dbReference type="ChEBI" id="CHEBI:30616"/>
    </ligand>
</feature>